<dbReference type="EMBL" id="CP046056">
    <property type="protein sequence ID" value="QQD23614.1"/>
    <property type="molecule type" value="Genomic_DNA"/>
</dbReference>
<name>A0A9X7V0Z6_9GAMM</name>
<organism evidence="1 2">
    <name type="scientific">Venatoribacter cucullus</name>
    <dbReference type="NCBI Taxonomy" id="2661630"/>
    <lineage>
        <taxon>Bacteria</taxon>
        <taxon>Pseudomonadati</taxon>
        <taxon>Pseudomonadota</taxon>
        <taxon>Gammaproteobacteria</taxon>
        <taxon>Oceanospirillales</taxon>
        <taxon>Oceanospirillaceae</taxon>
        <taxon>Venatoribacter</taxon>
    </lineage>
</organism>
<gene>
    <name evidence="1" type="ORF">GJQ55_03545</name>
</gene>
<dbReference type="Proteomes" id="UP000596074">
    <property type="component" value="Chromosome"/>
</dbReference>
<evidence type="ECO:0000313" key="1">
    <source>
        <dbReference type="EMBL" id="QQD23614.1"/>
    </source>
</evidence>
<accession>A0A9X7V0Z6</accession>
<reference evidence="1 2" key="1">
    <citation type="submission" date="2019-11" db="EMBL/GenBank/DDBJ databases">
        <title>Venatorbacter sp. nov. a predator of Campylobacter and other Gram-negative bacteria.</title>
        <authorList>
            <person name="Saeedi A."/>
            <person name="Cummings N.J."/>
            <person name="Connerton I.F."/>
            <person name="Connerton P.L."/>
        </authorList>
    </citation>
    <scope>NUCLEOTIDE SEQUENCE [LARGE SCALE GENOMIC DNA]</scope>
    <source>
        <strain evidence="1">XL5</strain>
    </source>
</reference>
<evidence type="ECO:0000313" key="2">
    <source>
        <dbReference type="Proteomes" id="UP000596074"/>
    </source>
</evidence>
<keyword evidence="2" id="KW-1185">Reference proteome</keyword>
<dbReference type="RefSeq" id="WP_228346146.1">
    <property type="nucleotide sequence ID" value="NZ_CP046056.1"/>
</dbReference>
<protein>
    <submittedName>
        <fullName evidence="1">Uncharacterized protein</fullName>
    </submittedName>
</protein>
<dbReference type="AlphaFoldDB" id="A0A9X7V0Z6"/>
<proteinExistence type="predicted"/>
<sequence>MTLPAILAFWSAIGIAGMQPMDEDALADTYGQAIFEVTDQVVNQDGGADLRMLRMTMGARIEINANIEELALGRYWRPEGTNCIGGANGQVCYNNIIPASYNDNINWACTGNPCGNVGLSDSDYLSSEKTHNVGEMSFFDYPGGFEPDGGVDIKLRDVTMGQIRDKGNGQYEMLPMVQENPYFEFAFDETSGARKLVGFRLGFENTLGYQGNIIDVISGFIRPTITADSKLLGLNVGAIKLEAFLGGARTIGFLDKNTMTLDATGGLTGLLVSDRESLIGQSPHAQLFPVQSIFLNNTPSFFFSVGTRSIQWSPTQGFSPEITRPGFWLNLGGDGGLIAETQKGSHPNNYFPGHPNHSVYSANENYGDVANLPSWSQTYRNNGY</sequence>
<dbReference type="KEGG" id="vcw:GJQ55_03545"/>